<keyword evidence="2" id="KW-0282">Flagellum</keyword>
<evidence type="ECO:0000256" key="1">
    <source>
        <dbReference type="SAM" id="Coils"/>
    </source>
</evidence>
<keyword evidence="1" id="KW-0175">Coiled coil</keyword>
<sequence length="120" mass="13626">MKSRDSLIRLKRFQVDEKRRQVMQIETMVAEFERMAGDLDREIKAEEAKAGITDPSHFAYPTYARAATSRRDNLRGSADDLKIKLEDAKVALADAVEDLKMVETLDDREKANERGLVAQG</sequence>
<keyword evidence="2" id="KW-0969">Cilium</keyword>
<organism evidence="2 3">
    <name type="scientific">Labrys miyagiensis</name>
    <dbReference type="NCBI Taxonomy" id="346912"/>
    <lineage>
        <taxon>Bacteria</taxon>
        <taxon>Pseudomonadati</taxon>
        <taxon>Pseudomonadota</taxon>
        <taxon>Alphaproteobacteria</taxon>
        <taxon>Hyphomicrobiales</taxon>
        <taxon>Xanthobacteraceae</taxon>
        <taxon>Labrys</taxon>
    </lineage>
</organism>
<dbReference type="RefSeq" id="WP_284316503.1">
    <property type="nucleotide sequence ID" value="NZ_BSPC01000076.1"/>
</dbReference>
<dbReference type="NCBIfam" id="TIGR02473">
    <property type="entry name" value="flagell_FliJ"/>
    <property type="match status" value="1"/>
</dbReference>
<dbReference type="EMBL" id="BSPC01000076">
    <property type="protein sequence ID" value="GLS23568.1"/>
    <property type="molecule type" value="Genomic_DNA"/>
</dbReference>
<keyword evidence="2" id="KW-0966">Cell projection</keyword>
<reference evidence="3" key="1">
    <citation type="journal article" date="2019" name="Int. J. Syst. Evol. Microbiol.">
        <title>The Global Catalogue of Microorganisms (GCM) 10K type strain sequencing project: providing services to taxonomists for standard genome sequencing and annotation.</title>
        <authorList>
            <consortium name="The Broad Institute Genomics Platform"/>
            <consortium name="The Broad Institute Genome Sequencing Center for Infectious Disease"/>
            <person name="Wu L."/>
            <person name="Ma J."/>
        </authorList>
    </citation>
    <scope>NUCLEOTIDE SEQUENCE [LARGE SCALE GENOMIC DNA]</scope>
    <source>
        <strain evidence="3">NBRC 101365</strain>
    </source>
</reference>
<name>A0ABQ6CT64_9HYPH</name>
<gene>
    <name evidence="2" type="ORF">GCM10007874_65890</name>
</gene>
<dbReference type="InterPro" id="IPR012823">
    <property type="entry name" value="Flagell_FliJ"/>
</dbReference>
<evidence type="ECO:0000313" key="3">
    <source>
        <dbReference type="Proteomes" id="UP001156882"/>
    </source>
</evidence>
<dbReference type="Proteomes" id="UP001156882">
    <property type="component" value="Unassembled WGS sequence"/>
</dbReference>
<comment type="caution">
    <text evidence="2">The sequence shown here is derived from an EMBL/GenBank/DDBJ whole genome shotgun (WGS) entry which is preliminary data.</text>
</comment>
<keyword evidence="3" id="KW-1185">Reference proteome</keyword>
<evidence type="ECO:0000313" key="2">
    <source>
        <dbReference type="EMBL" id="GLS23568.1"/>
    </source>
</evidence>
<feature type="coiled-coil region" evidence="1">
    <location>
        <begin position="15"/>
        <end position="98"/>
    </location>
</feature>
<protein>
    <submittedName>
        <fullName evidence="2">Flagellar export protein FliJ</fullName>
    </submittedName>
</protein>
<accession>A0ABQ6CT64</accession>
<proteinExistence type="predicted"/>